<name>A0ABR4J1I0_9EURO</name>
<reference evidence="2 3" key="1">
    <citation type="submission" date="2024-07" db="EMBL/GenBank/DDBJ databases">
        <title>Section-level genome sequencing and comparative genomics of Aspergillus sections Usti and Cavernicolus.</title>
        <authorList>
            <consortium name="Lawrence Berkeley National Laboratory"/>
            <person name="Nybo J.L."/>
            <person name="Vesth T.C."/>
            <person name="Theobald S."/>
            <person name="Frisvad J.C."/>
            <person name="Larsen T.O."/>
            <person name="Kjaerboelling I."/>
            <person name="Rothschild-Mancinelli K."/>
            <person name="Lyhne E.K."/>
            <person name="Kogle M.E."/>
            <person name="Barry K."/>
            <person name="Clum A."/>
            <person name="Na H."/>
            <person name="Ledsgaard L."/>
            <person name="Lin J."/>
            <person name="Lipzen A."/>
            <person name="Kuo A."/>
            <person name="Riley R."/>
            <person name="Mondo S."/>
            <person name="LaButti K."/>
            <person name="Haridas S."/>
            <person name="Pangalinan J."/>
            <person name="Salamov A.A."/>
            <person name="Simmons B.A."/>
            <person name="Magnuson J.K."/>
            <person name="Chen J."/>
            <person name="Drula E."/>
            <person name="Henrissat B."/>
            <person name="Wiebenga A."/>
            <person name="Lubbers R.J."/>
            <person name="Gomes A.C."/>
            <person name="Makela M.R."/>
            <person name="Stajich J."/>
            <person name="Grigoriev I.V."/>
            <person name="Mortensen U.H."/>
            <person name="De vries R.P."/>
            <person name="Baker S.E."/>
            <person name="Andersen M.R."/>
        </authorList>
    </citation>
    <scope>NUCLEOTIDE SEQUENCE [LARGE SCALE GENOMIC DNA]</scope>
    <source>
        <strain evidence="2 3">CBS 600.67</strain>
    </source>
</reference>
<dbReference type="EMBL" id="JBFXLS010000003">
    <property type="protein sequence ID" value="KAL2833889.1"/>
    <property type="molecule type" value="Genomic_DNA"/>
</dbReference>
<feature type="signal peptide" evidence="1">
    <location>
        <begin position="1"/>
        <end position="20"/>
    </location>
</feature>
<sequence>MTVAVVLLFIFPAMTDYLQAVQNLFAENGIRAPIHYCEIPSTAQGLSDEPEVYVNEDEKGIPHIGAERTLCSMAIFCDKGNGVFRLRRMISHALRARC</sequence>
<keyword evidence="3" id="KW-1185">Reference proteome</keyword>
<comment type="caution">
    <text evidence="2">The sequence shown here is derived from an EMBL/GenBank/DDBJ whole genome shotgun (WGS) entry which is preliminary data.</text>
</comment>
<evidence type="ECO:0000313" key="3">
    <source>
        <dbReference type="Proteomes" id="UP001610335"/>
    </source>
</evidence>
<proteinExistence type="predicted"/>
<accession>A0ABR4J1I0</accession>
<protein>
    <submittedName>
        <fullName evidence="2">Uncharacterized protein</fullName>
    </submittedName>
</protein>
<dbReference type="Proteomes" id="UP001610335">
    <property type="component" value="Unassembled WGS sequence"/>
</dbReference>
<organism evidence="2 3">
    <name type="scientific">Aspergillus cavernicola</name>
    <dbReference type="NCBI Taxonomy" id="176166"/>
    <lineage>
        <taxon>Eukaryota</taxon>
        <taxon>Fungi</taxon>
        <taxon>Dikarya</taxon>
        <taxon>Ascomycota</taxon>
        <taxon>Pezizomycotina</taxon>
        <taxon>Eurotiomycetes</taxon>
        <taxon>Eurotiomycetidae</taxon>
        <taxon>Eurotiales</taxon>
        <taxon>Aspergillaceae</taxon>
        <taxon>Aspergillus</taxon>
        <taxon>Aspergillus subgen. Nidulantes</taxon>
    </lineage>
</organism>
<evidence type="ECO:0000256" key="1">
    <source>
        <dbReference type="SAM" id="SignalP"/>
    </source>
</evidence>
<gene>
    <name evidence="2" type="ORF">BDW59DRAFT_138250</name>
</gene>
<evidence type="ECO:0000313" key="2">
    <source>
        <dbReference type="EMBL" id="KAL2833889.1"/>
    </source>
</evidence>
<keyword evidence="1" id="KW-0732">Signal</keyword>
<feature type="chain" id="PRO_5047286846" evidence="1">
    <location>
        <begin position="21"/>
        <end position="98"/>
    </location>
</feature>